<evidence type="ECO:0000313" key="2">
    <source>
        <dbReference type="EMBL" id="AXI09169.1"/>
    </source>
</evidence>
<dbReference type="AlphaFoldDB" id="A0A345PGN9"/>
<keyword evidence="3" id="KW-1185">Reference proteome</keyword>
<organism evidence="2 3">
    <name type="scientific">Oceanobacillus zhaokaii</name>
    <dbReference type="NCBI Taxonomy" id="2052660"/>
    <lineage>
        <taxon>Bacteria</taxon>
        <taxon>Bacillati</taxon>
        <taxon>Bacillota</taxon>
        <taxon>Bacilli</taxon>
        <taxon>Bacillales</taxon>
        <taxon>Bacillaceae</taxon>
        <taxon>Oceanobacillus</taxon>
    </lineage>
</organism>
<evidence type="ECO:0000259" key="1">
    <source>
        <dbReference type="Pfam" id="PF14020"/>
    </source>
</evidence>
<dbReference type="EMBL" id="CP024848">
    <property type="protein sequence ID" value="AXI09169.1"/>
    <property type="molecule type" value="Genomic_DNA"/>
</dbReference>
<dbReference type="Pfam" id="PF14020">
    <property type="entry name" value="DUF4236"/>
    <property type="match status" value="1"/>
</dbReference>
<accession>A0A345PGN9</accession>
<dbReference type="OrthoDB" id="983149at2"/>
<dbReference type="RefSeq" id="WP_114916462.1">
    <property type="nucleotide sequence ID" value="NZ_CP024848.1"/>
</dbReference>
<sequence>MGFRFRKSVKVAPGIRLNVSKKGVSTTIGGKGLRVNSSSRGVSIGASIPNTGISYNKNLSTRKKRPQRTNYERIQQQQVKEEKILEAKQEVAKYEAHVEMLTSVHEEVNDPIDWQEISTSLPPFDNGQDGPNVIVARESVESYKPTFRDRLFNRIEARKSKLLELVEEAKATDNQLYNEWKDNVKQSNRILNGERESWNEVIKEVNPFEDIEELGSEVQFVFSPTELNVTVTLNVQNQQVVPTKVFSLTKTGKLSQRNMAKGKYFQLYQDYVCSCALRIAREFFTILPIDTTTIHVYDEVLSDEGSEHGCVLSVKIERHEIEQINFENIDCSDTIETFTHNMKFLKTKGLKFIEEVR</sequence>
<feature type="domain" description="DUF4236" evidence="1">
    <location>
        <begin position="3"/>
        <end position="55"/>
    </location>
</feature>
<dbReference type="Proteomes" id="UP000253908">
    <property type="component" value="Chromosome"/>
</dbReference>
<reference evidence="3" key="1">
    <citation type="submission" date="2017-11" db="EMBL/GenBank/DDBJ databases">
        <authorList>
            <person name="Zhu W."/>
        </authorList>
    </citation>
    <scope>NUCLEOTIDE SEQUENCE [LARGE SCALE GENOMIC DNA]</scope>
    <source>
        <strain evidence="3">160</strain>
    </source>
</reference>
<dbReference type="InterPro" id="IPR025330">
    <property type="entry name" value="DUF4236"/>
</dbReference>
<evidence type="ECO:0000313" key="3">
    <source>
        <dbReference type="Proteomes" id="UP000253908"/>
    </source>
</evidence>
<dbReference type="KEGG" id="ocn:CUC15_09625"/>
<gene>
    <name evidence="2" type="ORF">CUC15_09625</name>
</gene>
<protein>
    <submittedName>
        <fullName evidence="2">DUF4236 domain-containing protein</fullName>
    </submittedName>
</protein>
<proteinExistence type="predicted"/>
<name>A0A345PGN9_9BACI</name>